<gene>
    <name evidence="1" type="ORF">LCGC14_1829940</name>
</gene>
<sequence length="70" mass="8241">MKIIIIMLLIVIYAYICVKGYEDGRRVGYRHSKEQIEAIETDLIHATDSLSEYARKRLRENLFNPIKKAE</sequence>
<comment type="caution">
    <text evidence="1">The sequence shown here is derived from an EMBL/GenBank/DDBJ whole genome shotgun (WGS) entry which is preliminary data.</text>
</comment>
<protein>
    <submittedName>
        <fullName evidence="1">Uncharacterized protein</fullName>
    </submittedName>
</protein>
<organism evidence="1">
    <name type="scientific">marine sediment metagenome</name>
    <dbReference type="NCBI Taxonomy" id="412755"/>
    <lineage>
        <taxon>unclassified sequences</taxon>
        <taxon>metagenomes</taxon>
        <taxon>ecological metagenomes</taxon>
    </lineage>
</organism>
<accession>A0A0F9GGN5</accession>
<reference evidence="1" key="1">
    <citation type="journal article" date="2015" name="Nature">
        <title>Complex archaea that bridge the gap between prokaryotes and eukaryotes.</title>
        <authorList>
            <person name="Spang A."/>
            <person name="Saw J.H."/>
            <person name="Jorgensen S.L."/>
            <person name="Zaremba-Niedzwiedzka K."/>
            <person name="Martijn J."/>
            <person name="Lind A.E."/>
            <person name="van Eijk R."/>
            <person name="Schleper C."/>
            <person name="Guy L."/>
            <person name="Ettema T.J."/>
        </authorList>
    </citation>
    <scope>NUCLEOTIDE SEQUENCE</scope>
</reference>
<dbReference type="EMBL" id="LAZR01018057">
    <property type="protein sequence ID" value="KKL97888.1"/>
    <property type="molecule type" value="Genomic_DNA"/>
</dbReference>
<name>A0A0F9GGN5_9ZZZZ</name>
<dbReference type="AlphaFoldDB" id="A0A0F9GGN5"/>
<proteinExistence type="predicted"/>
<evidence type="ECO:0000313" key="1">
    <source>
        <dbReference type="EMBL" id="KKL97888.1"/>
    </source>
</evidence>